<reference evidence="2" key="1">
    <citation type="submission" date="2019-12" db="EMBL/GenBank/DDBJ databases">
        <title>Genome sequencing and annotation of Brassica cretica.</title>
        <authorList>
            <person name="Studholme D.J."/>
            <person name="Sarris P.F."/>
        </authorList>
    </citation>
    <scope>NUCLEOTIDE SEQUENCE</scope>
    <source>
        <strain evidence="2">PFS-001/15</strain>
        <tissue evidence="2">Leaf</tissue>
    </source>
</reference>
<dbReference type="GO" id="GO:0003676">
    <property type="term" value="F:nucleic acid binding"/>
    <property type="evidence" value="ECO:0007669"/>
    <property type="project" value="InterPro"/>
</dbReference>
<evidence type="ECO:0000259" key="1">
    <source>
        <dbReference type="Pfam" id="PF13456"/>
    </source>
</evidence>
<dbReference type="PANTHER" id="PTHR47074">
    <property type="entry name" value="BNAC02G40300D PROTEIN"/>
    <property type="match status" value="1"/>
</dbReference>
<proteinExistence type="predicted"/>
<dbReference type="Proteomes" id="UP000712281">
    <property type="component" value="Unassembled WGS sequence"/>
</dbReference>
<dbReference type="InterPro" id="IPR044730">
    <property type="entry name" value="RNase_H-like_dom_plant"/>
</dbReference>
<evidence type="ECO:0000313" key="2">
    <source>
        <dbReference type="EMBL" id="KAF2555896.1"/>
    </source>
</evidence>
<dbReference type="SUPFAM" id="SSF53098">
    <property type="entry name" value="Ribonuclease H-like"/>
    <property type="match status" value="1"/>
</dbReference>
<dbReference type="InterPro" id="IPR052929">
    <property type="entry name" value="RNase_H-like_EbsB-rel"/>
</dbReference>
<dbReference type="AlphaFoldDB" id="A0A8S9HH26"/>
<dbReference type="InterPro" id="IPR002156">
    <property type="entry name" value="RNaseH_domain"/>
</dbReference>
<comment type="caution">
    <text evidence="2">The sequence shown here is derived from an EMBL/GenBank/DDBJ whole genome shotgun (WGS) entry which is preliminary data.</text>
</comment>
<name>A0A8S9HH26_BRACR</name>
<evidence type="ECO:0000313" key="3">
    <source>
        <dbReference type="Proteomes" id="UP000712281"/>
    </source>
</evidence>
<sequence length="76" mass="8248">MALTLEFSNLKVLSDNSTLFRAITGKIQSKEIIGIVEDIQVISSGFVTISFSHLPRSENSLADGVAKKALHSFLLV</sequence>
<organism evidence="2 3">
    <name type="scientific">Brassica cretica</name>
    <name type="common">Mustard</name>
    <dbReference type="NCBI Taxonomy" id="69181"/>
    <lineage>
        <taxon>Eukaryota</taxon>
        <taxon>Viridiplantae</taxon>
        <taxon>Streptophyta</taxon>
        <taxon>Embryophyta</taxon>
        <taxon>Tracheophyta</taxon>
        <taxon>Spermatophyta</taxon>
        <taxon>Magnoliopsida</taxon>
        <taxon>eudicotyledons</taxon>
        <taxon>Gunneridae</taxon>
        <taxon>Pentapetalae</taxon>
        <taxon>rosids</taxon>
        <taxon>malvids</taxon>
        <taxon>Brassicales</taxon>
        <taxon>Brassicaceae</taxon>
        <taxon>Brassiceae</taxon>
        <taxon>Brassica</taxon>
    </lineage>
</organism>
<dbReference type="InterPro" id="IPR012337">
    <property type="entry name" value="RNaseH-like_sf"/>
</dbReference>
<gene>
    <name evidence="2" type="ORF">F2Q68_00016077</name>
</gene>
<dbReference type="OrthoDB" id="1113405at2759"/>
<dbReference type="EMBL" id="QGKW02001940">
    <property type="protein sequence ID" value="KAF2555896.1"/>
    <property type="molecule type" value="Genomic_DNA"/>
</dbReference>
<accession>A0A8S9HH26</accession>
<protein>
    <recommendedName>
        <fullName evidence="1">RNase H type-1 domain-containing protein</fullName>
    </recommendedName>
</protein>
<dbReference type="GO" id="GO:0004523">
    <property type="term" value="F:RNA-DNA hybrid ribonuclease activity"/>
    <property type="evidence" value="ECO:0007669"/>
    <property type="project" value="InterPro"/>
</dbReference>
<dbReference type="PANTHER" id="PTHR47074:SF11">
    <property type="entry name" value="REVERSE TRANSCRIPTASE-LIKE PROTEIN"/>
    <property type="match status" value="1"/>
</dbReference>
<dbReference type="Pfam" id="PF13456">
    <property type="entry name" value="RVT_3"/>
    <property type="match status" value="1"/>
</dbReference>
<dbReference type="Gene3D" id="3.30.420.10">
    <property type="entry name" value="Ribonuclease H-like superfamily/Ribonuclease H"/>
    <property type="match status" value="1"/>
</dbReference>
<feature type="domain" description="RNase H type-1" evidence="1">
    <location>
        <begin position="2"/>
        <end position="69"/>
    </location>
</feature>
<dbReference type="InterPro" id="IPR036397">
    <property type="entry name" value="RNaseH_sf"/>
</dbReference>
<dbReference type="CDD" id="cd06222">
    <property type="entry name" value="RNase_H_like"/>
    <property type="match status" value="1"/>
</dbReference>